<evidence type="ECO:0000313" key="11">
    <source>
        <dbReference type="EMBL" id="OMJ27887.1"/>
    </source>
</evidence>
<reference evidence="12" key="1">
    <citation type="submission" date="2017-01" db="EMBL/GenBank/DDBJ databases">
        <authorList>
            <person name="Wang Y."/>
            <person name="White M."/>
            <person name="Kvist S."/>
            <person name="Moncalvo J.-M."/>
        </authorList>
    </citation>
    <scope>NUCLEOTIDE SEQUENCE [LARGE SCALE GENOMIC DNA]</scope>
    <source>
        <strain evidence="12">ID-206-W2</strain>
    </source>
</reference>
<evidence type="ECO:0000256" key="3">
    <source>
        <dbReference type="ARBA" id="ARBA00022676"/>
    </source>
</evidence>
<dbReference type="InterPro" id="IPR005599">
    <property type="entry name" value="GPI_mannosylTrfase"/>
</dbReference>
<dbReference type="GO" id="GO:0005789">
    <property type="term" value="C:endoplasmic reticulum membrane"/>
    <property type="evidence" value="ECO:0007669"/>
    <property type="project" value="UniProtKB-SubCell"/>
</dbReference>
<keyword evidence="12" id="KW-1185">Reference proteome</keyword>
<keyword evidence="5 10" id="KW-0812">Transmembrane</keyword>
<evidence type="ECO:0000256" key="2">
    <source>
        <dbReference type="ARBA" id="ARBA00006065"/>
    </source>
</evidence>
<gene>
    <name evidence="11" type="ORF">AYI69_g2655</name>
</gene>
<comment type="subcellular location">
    <subcellularLocation>
        <location evidence="1 10">Endoplasmic reticulum membrane</location>
        <topology evidence="1 10">Multi-pass membrane protein</topology>
    </subcellularLocation>
</comment>
<keyword evidence="8 10" id="KW-0472">Membrane</keyword>
<evidence type="ECO:0000256" key="7">
    <source>
        <dbReference type="ARBA" id="ARBA00022989"/>
    </source>
</evidence>
<keyword evidence="4 11" id="KW-0808">Transferase</keyword>
<evidence type="ECO:0000256" key="1">
    <source>
        <dbReference type="ARBA" id="ARBA00004477"/>
    </source>
</evidence>
<dbReference type="Pfam" id="PF03901">
    <property type="entry name" value="Glyco_transf_22"/>
    <property type="match status" value="1"/>
</dbReference>
<feature type="transmembrane region" description="Helical" evidence="10">
    <location>
        <begin position="108"/>
        <end position="130"/>
    </location>
</feature>
<comment type="similarity">
    <text evidence="2">Belongs to the glycosyltransferase 22 family. PIGB subfamily.</text>
</comment>
<feature type="transmembrane region" description="Helical" evidence="10">
    <location>
        <begin position="37"/>
        <end position="61"/>
    </location>
</feature>
<evidence type="ECO:0000256" key="5">
    <source>
        <dbReference type="ARBA" id="ARBA00022692"/>
    </source>
</evidence>
<keyword evidence="6 10" id="KW-0256">Endoplasmic reticulum</keyword>
<keyword evidence="7 10" id="KW-1133">Transmembrane helix</keyword>
<feature type="transmembrane region" description="Helical" evidence="10">
    <location>
        <begin position="196"/>
        <end position="215"/>
    </location>
</feature>
<evidence type="ECO:0000313" key="12">
    <source>
        <dbReference type="Proteomes" id="UP000187429"/>
    </source>
</evidence>
<dbReference type="AlphaFoldDB" id="A0A1R1YLT3"/>
<keyword evidence="3 10" id="KW-0328">Glycosyltransferase</keyword>
<dbReference type="EC" id="2.4.1.-" evidence="10"/>
<dbReference type="PANTHER" id="PTHR22760">
    <property type="entry name" value="GLYCOSYLTRANSFERASE"/>
    <property type="match status" value="1"/>
</dbReference>
<evidence type="ECO:0000256" key="6">
    <source>
        <dbReference type="ARBA" id="ARBA00022824"/>
    </source>
</evidence>
<organism evidence="11 12">
    <name type="scientific">Smittium culicis</name>
    <dbReference type="NCBI Taxonomy" id="133412"/>
    <lineage>
        <taxon>Eukaryota</taxon>
        <taxon>Fungi</taxon>
        <taxon>Fungi incertae sedis</taxon>
        <taxon>Zoopagomycota</taxon>
        <taxon>Kickxellomycotina</taxon>
        <taxon>Harpellomycetes</taxon>
        <taxon>Harpellales</taxon>
        <taxon>Legeriomycetaceae</taxon>
        <taxon>Smittium</taxon>
    </lineage>
</organism>
<dbReference type="GO" id="GO:0000026">
    <property type="term" value="F:alpha-1,2-mannosyltransferase activity"/>
    <property type="evidence" value="ECO:0007669"/>
    <property type="project" value="TreeGrafter"/>
</dbReference>
<evidence type="ECO:0000256" key="10">
    <source>
        <dbReference type="RuleBase" id="RU363075"/>
    </source>
</evidence>
<dbReference type="OrthoDB" id="416834at2759"/>
<dbReference type="GO" id="GO:0006506">
    <property type="term" value="P:GPI anchor biosynthetic process"/>
    <property type="evidence" value="ECO:0007669"/>
    <property type="project" value="TreeGrafter"/>
</dbReference>
<evidence type="ECO:0000256" key="4">
    <source>
        <dbReference type="ARBA" id="ARBA00022679"/>
    </source>
</evidence>
<protein>
    <recommendedName>
        <fullName evidence="10">Mannosyltransferase</fullName>
        <ecNumber evidence="10">2.4.1.-</ecNumber>
    </recommendedName>
</protein>
<dbReference type="Proteomes" id="UP000187429">
    <property type="component" value="Unassembled WGS sequence"/>
</dbReference>
<comment type="caution">
    <text evidence="10">Lacks conserved residue(s) required for the propagation of feature annotation.</text>
</comment>
<comment type="caution">
    <text evidence="11">The sequence shown here is derived from an EMBL/GenBank/DDBJ whole genome shotgun (WGS) entry which is preliminary data.</text>
</comment>
<name>A0A1R1YLT3_9FUNG</name>
<sequence length="404" mass="46541">MLLIDRVGYKEWCIPSINFYRFNVDQNLAVWFGNSNMFFHVFVTVPVLFTSMIPLVFYGIYLSAKRKISNNSTSSTLSASSAFANCEPAIVALGTLIIYSFAGHKEYRFLFSVLPIGFCYASATLSYLYGRSNIFYYINKPLDGIISFSNPFDESSHFSQRNFSKVRRLSNSVISTNKWTSKNNSKILKLLSRKKLVLLVILLTNIPIGLFSNILHTRGVISVMKFLRESSKAGKVQDIGFLTPCHSTPFYSHIHRPIPMWFLTCDPPQNKKDLDNHYWEANEFDLNPVMFLKLNFIQKNSRLASPVTITDINSNVNMSVPKLISLDEYNTLPEDEKDDEVYKDLQKSRKIRYLPSHLVIYSSILPRIEQYLHENGYSQCASFFNTLFEVDNRRRGDILVFCKN</sequence>
<evidence type="ECO:0000256" key="8">
    <source>
        <dbReference type="ARBA" id="ARBA00023136"/>
    </source>
</evidence>
<accession>A0A1R1YLT3</accession>
<proteinExistence type="inferred from homology"/>
<evidence type="ECO:0000256" key="9">
    <source>
        <dbReference type="ARBA" id="ARBA00024708"/>
    </source>
</evidence>
<dbReference type="PANTHER" id="PTHR22760:SF4">
    <property type="entry name" value="GPI MANNOSYLTRANSFERASE 3"/>
    <property type="match status" value="1"/>
</dbReference>
<dbReference type="EMBL" id="LSSM01000786">
    <property type="protein sequence ID" value="OMJ27887.1"/>
    <property type="molecule type" value="Genomic_DNA"/>
</dbReference>
<comment type="function">
    <text evidence="9">Mannosyltransferase involved in glycosylphosphatidylinositol-anchor biosynthesis. Transfers the third mannose to Man2-GlcN-acyl-PI during GPI precursor assembly.</text>
</comment>
<feature type="transmembrane region" description="Helical" evidence="10">
    <location>
        <begin position="82"/>
        <end position="102"/>
    </location>
</feature>